<dbReference type="AlphaFoldDB" id="A0A3M2IXF9"/>
<sequence>PAGAVAQTHVRAVAALVTGWRGQGPVHLPGRVAVRRTCGRLALRAEPPSTGRDVVAREGTADDAGPGARPRGDGHR</sequence>
<organism evidence="2 3">
    <name type="scientific">Cellulomonas triticagri</name>
    <dbReference type="NCBI Taxonomy" id="2483352"/>
    <lineage>
        <taxon>Bacteria</taxon>
        <taxon>Bacillati</taxon>
        <taxon>Actinomycetota</taxon>
        <taxon>Actinomycetes</taxon>
        <taxon>Micrococcales</taxon>
        <taxon>Cellulomonadaceae</taxon>
        <taxon>Cellulomonas</taxon>
    </lineage>
</organism>
<protein>
    <submittedName>
        <fullName evidence="2">Uncharacterized protein</fullName>
    </submittedName>
</protein>
<gene>
    <name evidence="2" type="ORF">EBM89_19405</name>
</gene>
<reference evidence="2 3" key="1">
    <citation type="submission" date="2018-10" db="EMBL/GenBank/DDBJ databases">
        <title>Isolation, diversity and antifungal activity of actinobacteria from wheat.</title>
        <authorList>
            <person name="Han C."/>
        </authorList>
    </citation>
    <scope>NUCLEOTIDE SEQUENCE [LARGE SCALE GENOMIC DNA]</scope>
    <source>
        <strain evidence="2 3">NEAU-YY56</strain>
    </source>
</reference>
<proteinExistence type="predicted"/>
<dbReference type="EMBL" id="RFFI01000178">
    <property type="protein sequence ID" value="RMI03485.1"/>
    <property type="molecule type" value="Genomic_DNA"/>
</dbReference>
<evidence type="ECO:0000313" key="3">
    <source>
        <dbReference type="Proteomes" id="UP000269289"/>
    </source>
</evidence>
<evidence type="ECO:0000313" key="2">
    <source>
        <dbReference type="EMBL" id="RMI03485.1"/>
    </source>
</evidence>
<name>A0A3M2IXF9_9CELL</name>
<accession>A0A3M2IXF9</accession>
<comment type="caution">
    <text evidence="2">The sequence shown here is derived from an EMBL/GenBank/DDBJ whole genome shotgun (WGS) entry which is preliminary data.</text>
</comment>
<feature type="region of interest" description="Disordered" evidence="1">
    <location>
        <begin position="45"/>
        <end position="76"/>
    </location>
</feature>
<feature type="non-terminal residue" evidence="2">
    <location>
        <position position="1"/>
    </location>
</feature>
<evidence type="ECO:0000256" key="1">
    <source>
        <dbReference type="SAM" id="MobiDB-lite"/>
    </source>
</evidence>
<dbReference type="Proteomes" id="UP000269289">
    <property type="component" value="Unassembled WGS sequence"/>
</dbReference>
<keyword evidence="3" id="KW-1185">Reference proteome</keyword>